<comment type="caution">
    <text evidence="2">The sequence shown here is derived from an EMBL/GenBank/DDBJ whole genome shotgun (WGS) entry which is preliminary data.</text>
</comment>
<reference evidence="2 3" key="1">
    <citation type="submission" date="2024-04" db="EMBL/GenBank/DDBJ databases">
        <title>Luteolibacter sp. isolated from soil.</title>
        <authorList>
            <person name="An J."/>
        </authorList>
    </citation>
    <scope>NUCLEOTIDE SEQUENCE [LARGE SCALE GENOMIC DNA]</scope>
    <source>
        <strain evidence="2 3">Y139</strain>
    </source>
</reference>
<dbReference type="Proteomes" id="UP001371305">
    <property type="component" value="Unassembled WGS sequence"/>
</dbReference>
<keyword evidence="1" id="KW-0732">Signal</keyword>
<accession>A0ABU9ATM5</accession>
<dbReference type="RefSeq" id="WP_341404593.1">
    <property type="nucleotide sequence ID" value="NZ_JBBUKT010000003.1"/>
</dbReference>
<name>A0ABU9ATM5_9BACT</name>
<feature type="signal peptide" evidence="1">
    <location>
        <begin position="1"/>
        <end position="18"/>
    </location>
</feature>
<dbReference type="EMBL" id="JBBUKT010000003">
    <property type="protein sequence ID" value="MEK7950991.1"/>
    <property type="molecule type" value="Genomic_DNA"/>
</dbReference>
<evidence type="ECO:0000256" key="1">
    <source>
        <dbReference type="SAM" id="SignalP"/>
    </source>
</evidence>
<evidence type="ECO:0008006" key="4">
    <source>
        <dbReference type="Google" id="ProtNLM"/>
    </source>
</evidence>
<sequence length="456" mass="50675">MPLKFVLSLAALVSASHALEPCKIEVVDKSNGWPVPLVQLTTTNDESFVTDNAGVVAFDAPEFMGRETWLTVHSHGYELNKDGFGNRGLRFTPKPGGTFKIEIERKQIAKRLGRLTGGGIFAESQKLGGFPKWKESGVLGSDTVQTATYKGKLMWLWGDTNLPAYPLGIFNTPVASSALKPLAALKPPTGIVYDYVTNDKGIPRGTIEVEGPGPVWLSGFISLPDKEGKEHLVATWSKIADMMKASSFGLAEWNDATQKFDIVSTFWKRSDAEPNPPKPYPDGHPVLWKDEKGKTWVYFNGPANFKCPATYEAWKDRAQWQAIEPVKSFKTADGSGDIAPSSASIAWSGYRKKWVMILQQKFGKPSVFGEVWYLEGDSPEGPWGPAVKVATHENYTFYNVQIDWQLTSPDEPVLIFEGTYTTSFTDNKIKTPRYDYNQMAYRLDLDDPALKPAQKN</sequence>
<organism evidence="2 3">
    <name type="scientific">Luteolibacter soli</name>
    <dbReference type="NCBI Taxonomy" id="3135280"/>
    <lineage>
        <taxon>Bacteria</taxon>
        <taxon>Pseudomonadati</taxon>
        <taxon>Verrucomicrobiota</taxon>
        <taxon>Verrucomicrobiia</taxon>
        <taxon>Verrucomicrobiales</taxon>
        <taxon>Verrucomicrobiaceae</taxon>
        <taxon>Luteolibacter</taxon>
    </lineage>
</organism>
<feature type="chain" id="PRO_5046709701" description="DUF4185 domain-containing protein" evidence="1">
    <location>
        <begin position="19"/>
        <end position="456"/>
    </location>
</feature>
<gene>
    <name evidence="2" type="ORF">WKV53_10810</name>
</gene>
<protein>
    <recommendedName>
        <fullName evidence="4">DUF4185 domain-containing protein</fullName>
    </recommendedName>
</protein>
<proteinExistence type="predicted"/>
<evidence type="ECO:0000313" key="3">
    <source>
        <dbReference type="Proteomes" id="UP001371305"/>
    </source>
</evidence>
<keyword evidence="3" id="KW-1185">Reference proteome</keyword>
<evidence type="ECO:0000313" key="2">
    <source>
        <dbReference type="EMBL" id="MEK7950991.1"/>
    </source>
</evidence>